<accession>A0A5K1J5P5</accession>
<dbReference type="Proteomes" id="UP000330807">
    <property type="component" value="Unassembled WGS sequence"/>
</dbReference>
<evidence type="ECO:0000313" key="2">
    <source>
        <dbReference type="Proteomes" id="UP000330807"/>
    </source>
</evidence>
<protein>
    <submittedName>
        <fullName evidence="1">Uncharacterized protein</fullName>
    </submittedName>
</protein>
<proteinExistence type="predicted"/>
<dbReference type="AlphaFoldDB" id="A0A5K1J5P5"/>
<dbReference type="EMBL" id="CABWIH010000039">
    <property type="protein sequence ID" value="VWL98211.1"/>
    <property type="molecule type" value="Genomic_DNA"/>
</dbReference>
<organism evidence="1 2">
    <name type="scientific">Collinsella aerofaciens</name>
    <dbReference type="NCBI Taxonomy" id="74426"/>
    <lineage>
        <taxon>Bacteria</taxon>
        <taxon>Bacillati</taxon>
        <taxon>Actinomycetota</taxon>
        <taxon>Coriobacteriia</taxon>
        <taxon>Coriobacteriales</taxon>
        <taxon>Coriobacteriaceae</taxon>
        <taxon>Collinsella</taxon>
    </lineage>
</organism>
<gene>
    <name evidence="1" type="ORF">LMKDKBCB_01940</name>
</gene>
<reference evidence="1 2" key="1">
    <citation type="submission" date="2019-10" db="EMBL/GenBank/DDBJ databases">
        <authorList>
            <person name="Wolf R A."/>
        </authorList>
    </citation>
    <scope>NUCLEOTIDE SEQUENCE [LARGE SCALE GENOMIC DNA]</scope>
    <source>
        <strain evidence="1">Collinsella_aerofaciens_AK_138A</strain>
    </source>
</reference>
<evidence type="ECO:0000313" key="1">
    <source>
        <dbReference type="EMBL" id="VWL98211.1"/>
    </source>
</evidence>
<sequence length="94" mass="10130">MKKVRVTITLQVLPAAGVPDDIPEGGTVCASGYAEGGDLLTVLDAAKADALEIVRAARCGKVPPTPRMHDLHDMTRPRWLCPCDLGFFLPEDEE</sequence>
<name>A0A5K1J5P5_9ACTN</name>